<dbReference type="InterPro" id="IPR036523">
    <property type="entry name" value="SurE-like_sf"/>
</dbReference>
<dbReference type="PANTHER" id="PTHR30457:SF0">
    <property type="entry name" value="PHOSPHATASE, PUTATIVE (AFU_ORTHOLOGUE AFUA_4G01070)-RELATED"/>
    <property type="match status" value="1"/>
</dbReference>
<feature type="domain" description="Survival protein SurE-like phosphatase/nucleotidase" evidence="5">
    <location>
        <begin position="610"/>
        <end position="809"/>
    </location>
</feature>
<evidence type="ECO:0000313" key="6">
    <source>
        <dbReference type="EMBL" id="ELQ66791.1"/>
    </source>
</evidence>
<dbReference type="InterPro" id="IPR036864">
    <property type="entry name" value="Zn2-C6_fun-type_DNA-bd_sf"/>
</dbReference>
<keyword evidence="3" id="KW-0378">Hydrolase</keyword>
<dbReference type="SUPFAM" id="SSF57701">
    <property type="entry name" value="Zn2/Cys6 DNA-binding domain"/>
    <property type="match status" value="1"/>
</dbReference>
<evidence type="ECO:0000256" key="4">
    <source>
        <dbReference type="SAM" id="MobiDB-lite"/>
    </source>
</evidence>
<keyword evidence="2" id="KW-0479">Metal-binding</keyword>
<evidence type="ECO:0000256" key="3">
    <source>
        <dbReference type="ARBA" id="ARBA00022801"/>
    </source>
</evidence>
<reference evidence="6" key="1">
    <citation type="journal article" date="2012" name="PLoS Genet.">
        <title>Comparative analysis of the genomes of two field isolates of the rice blast fungus Magnaporthe oryzae.</title>
        <authorList>
            <person name="Xue M."/>
            <person name="Yang J."/>
            <person name="Li Z."/>
            <person name="Hu S."/>
            <person name="Yao N."/>
            <person name="Dean R.A."/>
            <person name="Zhao W."/>
            <person name="Shen M."/>
            <person name="Zhang H."/>
            <person name="Li C."/>
            <person name="Liu L."/>
            <person name="Cao L."/>
            <person name="Xu X."/>
            <person name="Xing Y."/>
            <person name="Hsiang T."/>
            <person name="Zhang Z."/>
            <person name="Xu J.R."/>
            <person name="Peng Y.L."/>
        </authorList>
    </citation>
    <scope>NUCLEOTIDE SEQUENCE [LARGE SCALE GENOMIC DNA]</scope>
    <source>
        <strain evidence="6">P131</strain>
    </source>
</reference>
<organism>
    <name type="scientific">Pyricularia oryzae (strain P131)</name>
    <name type="common">Rice blast fungus</name>
    <name type="synonym">Magnaporthe oryzae</name>
    <dbReference type="NCBI Taxonomy" id="1143193"/>
    <lineage>
        <taxon>Eukaryota</taxon>
        <taxon>Fungi</taxon>
        <taxon>Dikarya</taxon>
        <taxon>Ascomycota</taxon>
        <taxon>Pezizomycotina</taxon>
        <taxon>Sordariomycetes</taxon>
        <taxon>Sordariomycetidae</taxon>
        <taxon>Magnaporthales</taxon>
        <taxon>Pyriculariaceae</taxon>
        <taxon>Pyricularia</taxon>
    </lineage>
</organism>
<feature type="region of interest" description="Disordered" evidence="4">
    <location>
        <begin position="41"/>
        <end position="89"/>
    </location>
</feature>
<name>L7JEY4_PYRO1</name>
<dbReference type="InterPro" id="IPR030048">
    <property type="entry name" value="SurE"/>
</dbReference>
<dbReference type="InterPro" id="IPR002828">
    <property type="entry name" value="SurE-like_Pase/nucleotidase"/>
</dbReference>
<dbReference type="EMBL" id="JH795672">
    <property type="protein sequence ID" value="ELQ66791.1"/>
    <property type="molecule type" value="Genomic_DNA"/>
</dbReference>
<proteinExistence type="inferred from homology"/>
<evidence type="ECO:0000256" key="1">
    <source>
        <dbReference type="ARBA" id="ARBA00011062"/>
    </source>
</evidence>
<feature type="compositionally biased region" description="Pro residues" evidence="4">
    <location>
        <begin position="61"/>
        <end position="74"/>
    </location>
</feature>
<dbReference type="Gene3D" id="3.40.1210.10">
    <property type="entry name" value="Survival protein SurE-like phosphatase/nucleotidase"/>
    <property type="match status" value="1"/>
</dbReference>
<dbReference type="PANTHER" id="PTHR30457">
    <property type="entry name" value="5'-NUCLEOTIDASE SURE"/>
    <property type="match status" value="1"/>
</dbReference>
<feature type="region of interest" description="Disordered" evidence="4">
    <location>
        <begin position="645"/>
        <end position="665"/>
    </location>
</feature>
<dbReference type="SUPFAM" id="SSF64167">
    <property type="entry name" value="SurE-like"/>
    <property type="match status" value="1"/>
</dbReference>
<evidence type="ECO:0000259" key="5">
    <source>
        <dbReference type="Pfam" id="PF01975"/>
    </source>
</evidence>
<dbReference type="GO" id="GO:0008252">
    <property type="term" value="F:nucleotidase activity"/>
    <property type="evidence" value="ECO:0007669"/>
    <property type="project" value="InterPro"/>
</dbReference>
<sequence length="990" mass="107850">MSVAMSSSASAAAAAVKFVGSDADGLPLKRKQVQQACMSCRKKKKRCIHTIPSSPPESKTPLPPSQIPDAPPESSPTRGDDNTVISSSQERLEDDICQVAASQLVELSSRFVGDLNPEGIFVEATTTKASSVPPGPEEIGIWLPTRSESTKTSARSPDVSSRRSRHIPNHYGNGSERRGSLLAAFERARAQYLSEECLVTMPPPQEYSVLRQIFMDKVHPIFPIFTDSDLAGNNPDTVYGDVMKQVISMIGGLDPAGRKNLRLEPGGPLLRPQEFHQQMAEAIFPVLEADWIQNKVDHIRILTTMALFYQPYDTSQKDRARAAWLNTQAVHHLQTLSAHLNGYRPQRPGEDIDRVFCAVWAVDRDWENPNSTSWIVWAVQNEDLGPFPFVPYAVSLALTVHYRKMRYSKTVMFRNRGRDMFRNIVAELKKLGDYFFSARINAGLGESILREMEKTATSLCREDGENGSSTVPPIVATASALAALSRNDHQHLNPARVNASGLSGGQSDFHFWNIAASTTVVLCVPRWQRDRSIMVGVDSAGPFRFQKCTIVLSLAPILPRSFGWCFSTVSSSARRQLHDVCNKAALLVKMRASTVLSILSFTALGQGIRILQGNDDGWAEMYARTFFDTLTAAGNDVILSCPAENKSGSGSKDAEPEPRKDACEYNSCPAGSGPVGSDPNNKKLNWVNAYPVTGVRYGLDTFAPQIWNGQKPELVVTGVNVGSNRYILFPSGTVGAAVYAIEQGIPAIAFSGDNGGGARSFDPSGNATTPSAKVYAELATKLVTEVVAQGTPYLPDNTFLNVNFPKLTDACNTADKFKFVLSRIAVGVFSARDAEVCGTTRLPNELEIGLRKDCIISVSVGGKDKTTADADVQAVVNDKLKNILEAKYHSGYPRSCPINIHGSSFTAQASRLLQLPPDTRPELKIYIYYRTTGAIAIRPSSRRPILLAWGCCTHTGSRISPLCNGVACLGERDQIAQSLSLFVGILSSPI</sequence>
<dbReference type="AlphaFoldDB" id="L7JEY4"/>
<accession>L7JEY4</accession>
<dbReference type="Pfam" id="PF01975">
    <property type="entry name" value="SurE"/>
    <property type="match status" value="1"/>
</dbReference>
<gene>
    <name evidence="6" type="ORF">OOW_P131scaffold00357g14</name>
</gene>
<feature type="compositionally biased region" description="Basic and acidic residues" evidence="4">
    <location>
        <begin position="652"/>
        <end position="663"/>
    </location>
</feature>
<evidence type="ECO:0000256" key="2">
    <source>
        <dbReference type="ARBA" id="ARBA00022723"/>
    </source>
</evidence>
<protein>
    <recommendedName>
        <fullName evidence="5">Survival protein SurE-like phosphatase/nucleotidase domain-containing protein</fullName>
    </recommendedName>
</protein>
<comment type="similarity">
    <text evidence="1">Belongs to the SurE nucleotidase family.</text>
</comment>
<feature type="compositionally biased region" description="Polar residues" evidence="4">
    <location>
        <begin position="146"/>
        <end position="159"/>
    </location>
</feature>
<feature type="region of interest" description="Disordered" evidence="4">
    <location>
        <begin position="146"/>
        <end position="175"/>
    </location>
</feature>
<dbReference type="GO" id="GO:0000981">
    <property type="term" value="F:DNA-binding transcription factor activity, RNA polymerase II-specific"/>
    <property type="evidence" value="ECO:0007669"/>
    <property type="project" value="InterPro"/>
</dbReference>
<dbReference type="GO" id="GO:0008270">
    <property type="term" value="F:zinc ion binding"/>
    <property type="evidence" value="ECO:0007669"/>
    <property type="project" value="InterPro"/>
</dbReference>